<accession>A0A2N9YAQ0</accession>
<sequence>MFRTTENKIILVTRHTRLDELKARFNTRSQAKFYVEQFGADFSEYLEEHETYQQAIEQAVLLLNQLGRVQLLDRRYLSNFIFAAEDTVVVLGQDGLVANTLKYLDGQAVIGVNPDSRRYDGVLLPFTVKDLKMIVPEVFTHRRPLKTVTMAQALLNNGLQLYAVNDLFIGTRSHSSARYQIASGHFNENQSSSGVIVSTGLGSTGWLKSLLMGATAISQALSESEKKAEKKIATSVGASKPESGFGWDADYLRFTVREPFVSAISSANCVFGKVTSSNPLVIVSQMAENGIIFSDGIESDFLEFNAGTQATVQVADKQGLLVV</sequence>
<keyword evidence="1" id="KW-0808">Transferase</keyword>
<dbReference type="AlphaFoldDB" id="A0A2N9YAQ0"/>
<gene>
    <name evidence="1" type="ORF">BLE401_01650</name>
</gene>
<dbReference type="OrthoDB" id="1889537at2"/>
<keyword evidence="2" id="KW-1185">Reference proteome</keyword>
<dbReference type="Gene3D" id="2.60.200.30">
    <property type="entry name" value="Probable inorganic polyphosphate/atp-NAD kinase, domain 2"/>
    <property type="match status" value="1"/>
</dbReference>
<dbReference type="GO" id="GO:0003951">
    <property type="term" value="F:NAD+ kinase activity"/>
    <property type="evidence" value="ECO:0007669"/>
    <property type="project" value="InterPro"/>
</dbReference>
<reference evidence="2" key="1">
    <citation type="submission" date="2016-12" db="EMBL/GenBank/DDBJ databases">
        <title>Complete Genome Sequence of Beggiatoa leptomitiformis D-401.</title>
        <authorList>
            <person name="Fomenkov A."/>
            <person name="Vincze T."/>
            <person name="Grabovich M."/>
            <person name="Anton B.P."/>
            <person name="Dubinina G."/>
            <person name="Orlova M."/>
            <person name="Belousova E."/>
            <person name="Roberts R.J."/>
        </authorList>
    </citation>
    <scope>NUCLEOTIDE SEQUENCE [LARGE SCALE GENOMIC DNA]</scope>
    <source>
        <strain evidence="2">D-401</strain>
    </source>
</reference>
<dbReference type="Proteomes" id="UP000234271">
    <property type="component" value="Chromosome"/>
</dbReference>
<name>A0A2N9YAQ0_9GAMM</name>
<dbReference type="InterPro" id="IPR017437">
    <property type="entry name" value="ATP-NAD_kinase_PpnK-typ_C"/>
</dbReference>
<dbReference type="GO" id="GO:0019674">
    <property type="term" value="P:NAD+ metabolic process"/>
    <property type="evidence" value="ECO:0007669"/>
    <property type="project" value="InterPro"/>
</dbReference>
<organism evidence="1 2">
    <name type="scientific">Beggiatoa leptomitoformis</name>
    <dbReference type="NCBI Taxonomy" id="288004"/>
    <lineage>
        <taxon>Bacteria</taxon>
        <taxon>Pseudomonadati</taxon>
        <taxon>Pseudomonadota</taxon>
        <taxon>Gammaproteobacteria</taxon>
        <taxon>Thiotrichales</taxon>
        <taxon>Thiotrichaceae</taxon>
        <taxon>Beggiatoa</taxon>
    </lineage>
</organism>
<evidence type="ECO:0000313" key="1">
    <source>
        <dbReference type="EMBL" id="AUI67522.1"/>
    </source>
</evidence>
<dbReference type="PANTHER" id="PTHR13158:SF5">
    <property type="entry name" value="NAD KINASE 2, MITOCHONDRIAL"/>
    <property type="match status" value="1"/>
</dbReference>
<keyword evidence="1" id="KW-0418">Kinase</keyword>
<dbReference type="InterPro" id="IPR016064">
    <property type="entry name" value="NAD/diacylglycerol_kinase_sf"/>
</dbReference>
<protein>
    <submittedName>
        <fullName evidence="1">Sugar kinase</fullName>
    </submittedName>
</protein>
<dbReference type="STRING" id="288004.AL038_04355"/>
<dbReference type="SUPFAM" id="SSF111331">
    <property type="entry name" value="NAD kinase/diacylglycerol kinase-like"/>
    <property type="match status" value="1"/>
</dbReference>
<dbReference type="EMBL" id="CP018889">
    <property type="protein sequence ID" value="AUI67522.1"/>
    <property type="molecule type" value="Genomic_DNA"/>
</dbReference>
<dbReference type="KEGG" id="blep:AL038_04355"/>
<dbReference type="RefSeq" id="WP_062149551.1">
    <property type="nucleotide sequence ID" value="NZ_CP012373.2"/>
</dbReference>
<proteinExistence type="predicted"/>
<dbReference type="PANTHER" id="PTHR13158">
    <property type="match status" value="1"/>
</dbReference>
<evidence type="ECO:0000313" key="2">
    <source>
        <dbReference type="Proteomes" id="UP000234271"/>
    </source>
</evidence>